<comment type="caution">
    <text evidence="2">The sequence shown here is derived from an EMBL/GenBank/DDBJ whole genome shotgun (WGS) entry which is preliminary data.</text>
</comment>
<keyword evidence="3" id="KW-1185">Reference proteome</keyword>
<dbReference type="GO" id="GO:0008757">
    <property type="term" value="F:S-adenosylmethionine-dependent methyltransferase activity"/>
    <property type="evidence" value="ECO:0007669"/>
    <property type="project" value="InterPro"/>
</dbReference>
<evidence type="ECO:0000259" key="1">
    <source>
        <dbReference type="Pfam" id="PF08241"/>
    </source>
</evidence>
<dbReference type="EMBL" id="LYXE01000110">
    <property type="protein sequence ID" value="PDV98095.1"/>
    <property type="molecule type" value="Genomic_DNA"/>
</dbReference>
<dbReference type="PANTHER" id="PTHR43591">
    <property type="entry name" value="METHYLTRANSFERASE"/>
    <property type="match status" value="1"/>
</dbReference>
<accession>A0A2H3KS84</accession>
<dbReference type="Pfam" id="PF08241">
    <property type="entry name" value="Methyltransf_11"/>
    <property type="match status" value="1"/>
</dbReference>
<keyword evidence="2" id="KW-0489">Methyltransferase</keyword>
<dbReference type="OrthoDB" id="148175at2"/>
<keyword evidence="2" id="KW-0808">Transferase</keyword>
<reference evidence="2 3" key="1">
    <citation type="submission" date="2016-05" db="EMBL/GenBank/DDBJ databases">
        <authorList>
            <person name="Lavstsen T."/>
            <person name="Jespersen J.S."/>
        </authorList>
    </citation>
    <scope>NUCLEOTIDE SEQUENCE [LARGE SCALE GENOMIC DNA]</scope>
    <source>
        <strain evidence="2 3">B7-9</strain>
    </source>
</reference>
<dbReference type="CDD" id="cd02440">
    <property type="entry name" value="AdoMet_MTases"/>
    <property type="match status" value="1"/>
</dbReference>
<dbReference type="InterPro" id="IPR029063">
    <property type="entry name" value="SAM-dependent_MTases_sf"/>
</dbReference>
<proteinExistence type="predicted"/>
<organism evidence="2 3">
    <name type="scientific">Candidatus Chloroploca asiatica</name>
    <dbReference type="NCBI Taxonomy" id="1506545"/>
    <lineage>
        <taxon>Bacteria</taxon>
        <taxon>Bacillati</taxon>
        <taxon>Chloroflexota</taxon>
        <taxon>Chloroflexia</taxon>
        <taxon>Chloroflexales</taxon>
        <taxon>Chloroflexineae</taxon>
        <taxon>Oscillochloridaceae</taxon>
        <taxon>Candidatus Chloroploca</taxon>
    </lineage>
</organism>
<dbReference type="RefSeq" id="WP_097653820.1">
    <property type="nucleotide sequence ID" value="NZ_LYXE01000110.1"/>
</dbReference>
<dbReference type="Gene3D" id="3.40.50.150">
    <property type="entry name" value="Vaccinia Virus protein VP39"/>
    <property type="match status" value="1"/>
</dbReference>
<dbReference type="SUPFAM" id="SSF53335">
    <property type="entry name" value="S-adenosyl-L-methionine-dependent methyltransferases"/>
    <property type="match status" value="1"/>
</dbReference>
<evidence type="ECO:0000313" key="2">
    <source>
        <dbReference type="EMBL" id="PDV98095.1"/>
    </source>
</evidence>
<dbReference type="Proteomes" id="UP000220922">
    <property type="component" value="Unassembled WGS sequence"/>
</dbReference>
<dbReference type="GO" id="GO:0032259">
    <property type="term" value="P:methylation"/>
    <property type="evidence" value="ECO:0007669"/>
    <property type="project" value="UniProtKB-KW"/>
</dbReference>
<evidence type="ECO:0000313" key="3">
    <source>
        <dbReference type="Proteomes" id="UP000220922"/>
    </source>
</evidence>
<name>A0A2H3KS84_9CHLR</name>
<dbReference type="InterPro" id="IPR013216">
    <property type="entry name" value="Methyltransf_11"/>
</dbReference>
<gene>
    <name evidence="2" type="ORF">A9Q02_03170</name>
</gene>
<feature type="domain" description="Methyltransferase type 11" evidence="1">
    <location>
        <begin position="48"/>
        <end position="159"/>
    </location>
</feature>
<protein>
    <submittedName>
        <fullName evidence="2">Methyltransferase type 11</fullName>
    </submittedName>
</protein>
<sequence>MSPLPSDYPRYAWQMLSGQRAAKEAETYAQRIRDLEPWLDLRQPRAILDVGNGSLRPQYALLRKAHHQVTGIDYVNRPGSSWKRSAYQVLRRMFAAQLGLNQAAMAAQGLVGGDVTVLPFAADSFDLAVSQAAFEHFLDVPAVVQELARVVRPGGMLWIGIHLFTSPSGGHNVSFTQYPLRTLPQGAEPWDHLRQRRRPFTVPLNQWRKHQYLETFARHFEILKVSCNLREGEQWLTPVLEAELSAYTRDELTCGQLVIVARKIAQE</sequence>
<dbReference type="AlphaFoldDB" id="A0A2H3KS84"/>